<evidence type="ECO:0000313" key="3">
    <source>
        <dbReference type="Proteomes" id="UP001500831"/>
    </source>
</evidence>
<name>A0ABN3W6E4_9ACTN</name>
<comment type="caution">
    <text evidence="2">The sequence shown here is derived from an EMBL/GenBank/DDBJ whole genome shotgun (WGS) entry which is preliminary data.</text>
</comment>
<keyword evidence="1" id="KW-0732">Signal</keyword>
<protein>
    <submittedName>
        <fullName evidence="2">Uncharacterized protein</fullName>
    </submittedName>
</protein>
<gene>
    <name evidence="2" type="ORF">GCM10010517_56030</name>
</gene>
<dbReference type="Proteomes" id="UP001500831">
    <property type="component" value="Unassembled WGS sequence"/>
</dbReference>
<reference evidence="2 3" key="1">
    <citation type="journal article" date="2019" name="Int. J. Syst. Evol. Microbiol.">
        <title>The Global Catalogue of Microorganisms (GCM) 10K type strain sequencing project: providing services to taxonomists for standard genome sequencing and annotation.</title>
        <authorList>
            <consortium name="The Broad Institute Genomics Platform"/>
            <consortium name="The Broad Institute Genome Sequencing Center for Infectious Disease"/>
            <person name="Wu L."/>
            <person name="Ma J."/>
        </authorList>
    </citation>
    <scope>NUCLEOTIDE SEQUENCE [LARGE SCALE GENOMIC DNA]</scope>
    <source>
        <strain evidence="2 3">JCM 6242</strain>
    </source>
</reference>
<evidence type="ECO:0000256" key="1">
    <source>
        <dbReference type="SAM" id="SignalP"/>
    </source>
</evidence>
<evidence type="ECO:0000313" key="2">
    <source>
        <dbReference type="EMBL" id="GAA2891655.1"/>
    </source>
</evidence>
<feature type="signal peptide" evidence="1">
    <location>
        <begin position="1"/>
        <end position="26"/>
    </location>
</feature>
<dbReference type="EMBL" id="BAAAVI010000048">
    <property type="protein sequence ID" value="GAA2891655.1"/>
    <property type="molecule type" value="Genomic_DNA"/>
</dbReference>
<feature type="chain" id="PRO_5047160086" evidence="1">
    <location>
        <begin position="27"/>
        <end position="306"/>
    </location>
</feature>
<accession>A0ABN3W6E4</accession>
<keyword evidence="3" id="KW-1185">Reference proteome</keyword>
<sequence length="306" mass="32830">MRRMIAILAGATAAALIAPLPATAHASAQAPDPLTALKKKISSGHGVAFVDTIKMRHSGESTVLGKRDGELQFDATGVSASDHTTKLRFDRDDLDLLLSSLQSGTGDWTEREIEPKKTQEEEKLDRLLDGLADPERIVRVKNTAYMYGGVFGPFLPTGKPWLRIPEDSTGIAGAMGQYINPAEPTTLKALLANATVKRPTVYSGKITFGELHKVSPWFRAAAGKTLHGSLAKTTLNWKLYLGADRLPKRLTTWQGTSEASQTVDTSYSGWGSEVAIAAPPADQVATMKELADGIVADIPVPLVSIK</sequence>
<proteinExistence type="predicted"/>
<dbReference type="RefSeq" id="WP_344977853.1">
    <property type="nucleotide sequence ID" value="NZ_BAAAVI010000048.1"/>
</dbReference>
<organism evidence="2 3">
    <name type="scientific">Streptosporangium fragile</name>
    <dbReference type="NCBI Taxonomy" id="46186"/>
    <lineage>
        <taxon>Bacteria</taxon>
        <taxon>Bacillati</taxon>
        <taxon>Actinomycetota</taxon>
        <taxon>Actinomycetes</taxon>
        <taxon>Streptosporangiales</taxon>
        <taxon>Streptosporangiaceae</taxon>
        <taxon>Streptosporangium</taxon>
    </lineage>
</organism>